<keyword evidence="4 9" id="KW-0418">Kinase</keyword>
<comment type="pathway">
    <text evidence="6">Carbohydrate metabolism; D-tagatose 6-phosphate degradation; D-glyceraldehyde 3-phosphate and glycerone phosphate from D-tagatose 6-phosphate: step 1/2.</text>
</comment>
<comment type="caution">
    <text evidence="8">The sequence shown here is derived from an EMBL/GenBank/DDBJ whole genome shotgun (WGS) entry which is preliminary data.</text>
</comment>
<keyword evidence="11" id="KW-1185">Reference proteome</keyword>
<evidence type="ECO:0000256" key="1">
    <source>
        <dbReference type="ARBA" id="ARBA00005380"/>
    </source>
</evidence>
<feature type="domain" description="Carbohydrate kinase PfkB" evidence="7">
    <location>
        <begin position="21"/>
        <end position="293"/>
    </location>
</feature>
<dbReference type="InterPro" id="IPR017583">
    <property type="entry name" value="Tagatose/fructose_Pkinase"/>
</dbReference>
<dbReference type="EMBL" id="JAAIWK010000006">
    <property type="protein sequence ID" value="NEY19495.1"/>
    <property type="molecule type" value="Genomic_DNA"/>
</dbReference>
<accession>A0A0A6XX76</accession>
<dbReference type="InterPro" id="IPR029056">
    <property type="entry name" value="Ribokinase-like"/>
</dbReference>
<comment type="similarity">
    <text evidence="1">Belongs to the carbohydrate kinase pfkB family.</text>
</comment>
<dbReference type="SUPFAM" id="SSF53613">
    <property type="entry name" value="Ribokinase-like"/>
    <property type="match status" value="1"/>
</dbReference>
<evidence type="ECO:0000313" key="10">
    <source>
        <dbReference type="Proteomes" id="UP000030588"/>
    </source>
</evidence>
<dbReference type="GO" id="GO:0008443">
    <property type="term" value="F:phosphofructokinase activity"/>
    <property type="evidence" value="ECO:0007669"/>
    <property type="project" value="TreeGrafter"/>
</dbReference>
<protein>
    <recommendedName>
        <fullName evidence="6">Tagatose-6-phosphate kinase</fullName>
        <ecNumber evidence="6">2.7.1.144</ecNumber>
    </recommendedName>
</protein>
<keyword evidence="3 6" id="KW-0547">Nucleotide-binding</keyword>
<evidence type="ECO:0000256" key="4">
    <source>
        <dbReference type="ARBA" id="ARBA00022777"/>
    </source>
</evidence>
<dbReference type="Proteomes" id="UP000476934">
    <property type="component" value="Unassembled WGS sequence"/>
</dbReference>
<dbReference type="GO" id="GO:0005988">
    <property type="term" value="P:lactose metabolic process"/>
    <property type="evidence" value="ECO:0007669"/>
    <property type="project" value="UniProtKB-KW"/>
</dbReference>
<dbReference type="EMBL" id="JRUN01000045">
    <property type="protein sequence ID" value="KHD84722.1"/>
    <property type="molecule type" value="Genomic_DNA"/>
</dbReference>
<dbReference type="GO" id="GO:0005829">
    <property type="term" value="C:cytosol"/>
    <property type="evidence" value="ECO:0007669"/>
    <property type="project" value="TreeGrafter"/>
</dbReference>
<comment type="similarity">
    <text evidence="6">Belongs to the carbohydrate kinase PfkB family. LacC subfamily.</text>
</comment>
<dbReference type="Gene3D" id="3.40.1190.20">
    <property type="match status" value="1"/>
</dbReference>
<reference evidence="9 11" key="2">
    <citation type="submission" date="2020-02" db="EMBL/GenBank/DDBJ databases">
        <authorList>
            <person name="Feng H."/>
        </authorList>
    </citation>
    <scope>NUCLEOTIDE SEQUENCE [LARGE SCALE GENOMIC DNA]</scope>
    <source>
        <strain evidence="9 11">Gsoil 114</strain>
    </source>
</reference>
<dbReference type="PIRSF" id="PIRSF000535">
    <property type="entry name" value="1PFK/6PFK/LacC"/>
    <property type="match status" value="1"/>
</dbReference>
<reference evidence="9 11" key="3">
    <citation type="submission" date="2020-03" db="EMBL/GenBank/DDBJ databases">
        <title>Bacillus aquiflavi sp. nov., isolated from yellow water of strong flavor Chinese baijiu in Yibin region of China.</title>
        <authorList>
            <person name="Xie J."/>
        </authorList>
    </citation>
    <scope>NUCLEOTIDE SEQUENCE [LARGE SCALE GENOMIC DNA]</scope>
    <source>
        <strain evidence="9 11">Gsoil 114</strain>
    </source>
</reference>
<evidence type="ECO:0000256" key="3">
    <source>
        <dbReference type="ARBA" id="ARBA00022741"/>
    </source>
</evidence>
<evidence type="ECO:0000256" key="2">
    <source>
        <dbReference type="ARBA" id="ARBA00022679"/>
    </source>
</evidence>
<dbReference type="GO" id="GO:0044281">
    <property type="term" value="P:small molecule metabolic process"/>
    <property type="evidence" value="ECO:0007669"/>
    <property type="project" value="UniProtKB-ARBA"/>
</dbReference>
<dbReference type="Pfam" id="PF00294">
    <property type="entry name" value="PfkB"/>
    <property type="match status" value="1"/>
</dbReference>
<dbReference type="RefSeq" id="WP_025730029.1">
    <property type="nucleotide sequence ID" value="NZ_JAAIWK010000006.1"/>
</dbReference>
<evidence type="ECO:0000313" key="8">
    <source>
        <dbReference type="EMBL" id="KHD84722.1"/>
    </source>
</evidence>
<name>A0A0A6XX76_9BACI</name>
<dbReference type="GO" id="GO:2001059">
    <property type="term" value="P:D-tagatose 6-phosphate catabolic process"/>
    <property type="evidence" value="ECO:0007669"/>
    <property type="project" value="UniProtKB-UniPathway"/>
</dbReference>
<evidence type="ECO:0000256" key="6">
    <source>
        <dbReference type="PIRNR" id="PIRNR000535"/>
    </source>
</evidence>
<dbReference type="CDD" id="cd01164">
    <property type="entry name" value="FruK_PfkB_like"/>
    <property type="match status" value="1"/>
</dbReference>
<dbReference type="GO" id="GO:0005524">
    <property type="term" value="F:ATP binding"/>
    <property type="evidence" value="ECO:0007669"/>
    <property type="project" value="UniProtKB-KW"/>
</dbReference>
<organism evidence="8 10">
    <name type="scientific">Heyndrickxia ginsengihumi</name>
    <dbReference type="NCBI Taxonomy" id="363870"/>
    <lineage>
        <taxon>Bacteria</taxon>
        <taxon>Bacillati</taxon>
        <taxon>Bacillota</taxon>
        <taxon>Bacilli</taxon>
        <taxon>Bacillales</taxon>
        <taxon>Bacillaceae</taxon>
        <taxon>Heyndrickxia</taxon>
    </lineage>
</organism>
<reference evidence="8 10" key="1">
    <citation type="submission" date="2014-10" db="EMBL/GenBank/DDBJ databases">
        <title>Draft genome of phytase producing Bacillus ginsengihumi strain M2.11.</title>
        <authorList>
            <person name="Toymentseva A."/>
            <person name="Boulygina E.A."/>
            <person name="Kazakov S.V."/>
            <person name="Kayumov I."/>
            <person name="Suleimanova A.D."/>
            <person name="Mardanova A.M."/>
            <person name="Maria S.N."/>
            <person name="Sergey M.Y."/>
            <person name="Sharipova M.R."/>
        </authorList>
    </citation>
    <scope>NUCLEOTIDE SEQUENCE [LARGE SCALE GENOMIC DNA]</scope>
    <source>
        <strain evidence="8 10">M2.11</strain>
    </source>
</reference>
<dbReference type="GO" id="GO:0009024">
    <property type="term" value="F:tagatose-6-phosphate kinase activity"/>
    <property type="evidence" value="ECO:0007669"/>
    <property type="project" value="UniProtKB-EC"/>
</dbReference>
<dbReference type="NCBIfam" id="TIGR03168">
    <property type="entry name" value="1-PFK"/>
    <property type="match status" value="1"/>
</dbReference>
<dbReference type="EC" id="2.7.1.144" evidence="6"/>
<evidence type="ECO:0000313" key="9">
    <source>
        <dbReference type="EMBL" id="NEY19495.1"/>
    </source>
</evidence>
<keyword evidence="2 6" id="KW-0808">Transferase</keyword>
<dbReference type="PANTHER" id="PTHR46566:SF1">
    <property type="entry name" value="1-PHOSPHOFRUCTOKINASE"/>
    <property type="match status" value="1"/>
</dbReference>
<gene>
    <name evidence="9" type="ORF">G4D61_05870</name>
    <name evidence="8" type="ORF">NG54_13795</name>
</gene>
<dbReference type="OrthoDB" id="9801219at2"/>
<evidence type="ECO:0000256" key="5">
    <source>
        <dbReference type="ARBA" id="ARBA00022840"/>
    </source>
</evidence>
<sequence>MIYTVTLNPAIDRIVHIPGELTRGQNHRSTATSFDIGGKATHVSVVLSSLNIANIATGFMGEGRQDVLIDLLEKKEVCHDFLTLPNEEVRESIVIVDETNKGSYMITEKGPNVSPNMLQQFKEKLQTTIQKNDIVVFAGNPSTQMDPKDYREVLEMIKSKHCRLVVDASDRYLQEALAVKPYLLKPNQYEFKELIGKPLNTLEDYIHAAFHFMCDDIEYFFISLGKEGSLLLHHQEIYHIIPPTVKQVNDTGCGDVFIGGLVYSIAQKFSVEKMCRFATAISASKATQHSSSDFELEQVQALMEKVKVNQL</sequence>
<dbReference type="InterPro" id="IPR011611">
    <property type="entry name" value="PfkB_dom"/>
</dbReference>
<dbReference type="PANTHER" id="PTHR46566">
    <property type="entry name" value="1-PHOSPHOFRUCTOKINASE-RELATED"/>
    <property type="match status" value="1"/>
</dbReference>
<evidence type="ECO:0000259" key="7">
    <source>
        <dbReference type="Pfam" id="PF00294"/>
    </source>
</evidence>
<keyword evidence="6" id="KW-0423">Lactose metabolism</keyword>
<dbReference type="GO" id="GO:0016052">
    <property type="term" value="P:carbohydrate catabolic process"/>
    <property type="evidence" value="ECO:0007669"/>
    <property type="project" value="UniProtKB-ARBA"/>
</dbReference>
<keyword evidence="5 6" id="KW-0067">ATP-binding</keyword>
<dbReference type="FunFam" id="3.40.1190.20:FF:000001">
    <property type="entry name" value="Phosphofructokinase"/>
    <property type="match status" value="1"/>
</dbReference>
<evidence type="ECO:0000313" key="11">
    <source>
        <dbReference type="Proteomes" id="UP000476934"/>
    </source>
</evidence>
<dbReference type="STRING" id="363870.NG54_13795"/>
<comment type="catalytic activity">
    <reaction evidence="6">
        <text>D-tagatofuranose 6-phosphate + ATP = D-tagatofuranose 1,6-bisphosphate + ADP + H(+)</text>
        <dbReference type="Rhea" id="RHEA:12420"/>
        <dbReference type="ChEBI" id="CHEBI:15378"/>
        <dbReference type="ChEBI" id="CHEBI:30616"/>
        <dbReference type="ChEBI" id="CHEBI:58694"/>
        <dbReference type="ChEBI" id="CHEBI:58695"/>
        <dbReference type="ChEBI" id="CHEBI:456216"/>
        <dbReference type="EC" id="2.7.1.144"/>
    </reaction>
</comment>
<dbReference type="Proteomes" id="UP000030588">
    <property type="component" value="Unassembled WGS sequence"/>
</dbReference>
<proteinExistence type="inferred from homology"/>
<dbReference type="UniPathway" id="UPA00704">
    <property type="reaction ID" value="UER00715"/>
</dbReference>
<dbReference type="AlphaFoldDB" id="A0A0A6XX76"/>